<dbReference type="InterPro" id="IPR058792">
    <property type="entry name" value="Beta-barrel_RND_2"/>
</dbReference>
<keyword evidence="4" id="KW-0812">Transmembrane</keyword>
<evidence type="ECO:0000256" key="4">
    <source>
        <dbReference type="SAM" id="Phobius"/>
    </source>
</evidence>
<dbReference type="Pfam" id="PF25975">
    <property type="entry name" value="CzcB_C"/>
    <property type="match status" value="1"/>
</dbReference>
<comment type="caution">
    <text evidence="10">The sequence shown here is derived from an EMBL/GenBank/DDBJ whole genome shotgun (WGS) entry which is preliminary data.</text>
</comment>
<feature type="domain" description="CzcB-like C-terminal circularly permuted SH3-like" evidence="9">
    <location>
        <begin position="328"/>
        <end position="386"/>
    </location>
</feature>
<evidence type="ECO:0000313" key="10">
    <source>
        <dbReference type="EMBL" id="TKS56644.1"/>
    </source>
</evidence>
<dbReference type="InterPro" id="IPR045800">
    <property type="entry name" value="HMBD"/>
</dbReference>
<dbReference type="AlphaFoldDB" id="A0A4U5TT44"/>
<dbReference type="Proteomes" id="UP000306552">
    <property type="component" value="Unassembled WGS sequence"/>
</dbReference>
<dbReference type="GO" id="GO:0022857">
    <property type="term" value="F:transmembrane transporter activity"/>
    <property type="evidence" value="ECO:0007669"/>
    <property type="project" value="InterPro"/>
</dbReference>
<evidence type="ECO:0000259" key="8">
    <source>
        <dbReference type="Pfam" id="PF25954"/>
    </source>
</evidence>
<keyword evidence="3" id="KW-0175">Coiled coil</keyword>
<dbReference type="InterPro" id="IPR051909">
    <property type="entry name" value="MFP_Cation_Efflux"/>
</dbReference>
<evidence type="ECO:0000259" key="5">
    <source>
        <dbReference type="Pfam" id="PF11827"/>
    </source>
</evidence>
<evidence type="ECO:0000256" key="1">
    <source>
        <dbReference type="ARBA" id="ARBA00009477"/>
    </source>
</evidence>
<evidence type="ECO:0000259" key="9">
    <source>
        <dbReference type="Pfam" id="PF25975"/>
    </source>
</evidence>
<dbReference type="RefSeq" id="WP_138931746.1">
    <property type="nucleotide sequence ID" value="NZ_SWMU01000002.1"/>
</dbReference>
<keyword evidence="11" id="KW-1185">Reference proteome</keyword>
<dbReference type="Gene3D" id="2.40.30.170">
    <property type="match status" value="1"/>
</dbReference>
<dbReference type="EMBL" id="SWMU01000002">
    <property type="protein sequence ID" value="TKS56644.1"/>
    <property type="molecule type" value="Genomic_DNA"/>
</dbReference>
<dbReference type="PANTHER" id="PTHR30097">
    <property type="entry name" value="CATION EFFLUX SYSTEM PROTEIN CUSB"/>
    <property type="match status" value="1"/>
</dbReference>
<dbReference type="Pfam" id="PF19335">
    <property type="entry name" value="HMBD"/>
    <property type="match status" value="1"/>
</dbReference>
<dbReference type="PANTHER" id="PTHR30097:SF4">
    <property type="entry name" value="SLR6042 PROTEIN"/>
    <property type="match status" value="1"/>
</dbReference>
<feature type="domain" description="DUF3347" evidence="5">
    <location>
        <begin position="445"/>
        <end position="515"/>
    </location>
</feature>
<evidence type="ECO:0000259" key="7">
    <source>
        <dbReference type="Pfam" id="PF25919"/>
    </source>
</evidence>
<dbReference type="InterPro" id="IPR021782">
    <property type="entry name" value="DUF3347"/>
</dbReference>
<reference evidence="10 11" key="1">
    <citation type="submission" date="2019-04" db="EMBL/GenBank/DDBJ databases">
        <title>Psychroflexus halotolerans sp. nov., isolated from a marine solar saltern.</title>
        <authorList>
            <person name="Feng X."/>
        </authorList>
    </citation>
    <scope>NUCLEOTIDE SEQUENCE [LARGE SCALE GENOMIC DNA]</scope>
    <source>
        <strain evidence="10 11">WDS2C27</strain>
    </source>
</reference>
<accession>A0A4U5TT44</accession>
<name>A0A4U5TT44_9FLAO</name>
<dbReference type="FunFam" id="2.40.30.170:FF:000010">
    <property type="entry name" value="Efflux RND transporter periplasmic adaptor subunit"/>
    <property type="match status" value="1"/>
</dbReference>
<dbReference type="GO" id="GO:0060003">
    <property type="term" value="P:copper ion export"/>
    <property type="evidence" value="ECO:0007669"/>
    <property type="project" value="TreeGrafter"/>
</dbReference>
<evidence type="ECO:0000256" key="2">
    <source>
        <dbReference type="ARBA" id="ARBA00022448"/>
    </source>
</evidence>
<protein>
    <submittedName>
        <fullName evidence="10">Efflux RND transporter periplasmic adaptor subunit</fullName>
    </submittedName>
</protein>
<keyword evidence="2" id="KW-0813">Transport</keyword>
<dbReference type="InterPro" id="IPR006143">
    <property type="entry name" value="RND_pump_MFP"/>
</dbReference>
<dbReference type="GO" id="GO:0046914">
    <property type="term" value="F:transition metal ion binding"/>
    <property type="evidence" value="ECO:0007669"/>
    <property type="project" value="TreeGrafter"/>
</dbReference>
<dbReference type="Gene3D" id="2.40.420.20">
    <property type="match status" value="1"/>
</dbReference>
<dbReference type="SUPFAM" id="SSF111369">
    <property type="entry name" value="HlyD-like secretion proteins"/>
    <property type="match status" value="1"/>
</dbReference>
<gene>
    <name evidence="10" type="ORF">FCN74_06325</name>
</gene>
<organism evidence="10 11">
    <name type="scientific">Mesohalobacter halotolerans</name>
    <dbReference type="NCBI Taxonomy" id="1883405"/>
    <lineage>
        <taxon>Bacteria</taxon>
        <taxon>Pseudomonadati</taxon>
        <taxon>Bacteroidota</taxon>
        <taxon>Flavobacteriia</taxon>
        <taxon>Flavobacteriales</taxon>
        <taxon>Flavobacteriaceae</taxon>
        <taxon>Mesohalobacter</taxon>
    </lineage>
</organism>
<keyword evidence="4" id="KW-0472">Membrane</keyword>
<dbReference type="GO" id="GO:0015679">
    <property type="term" value="P:plasma membrane copper ion transport"/>
    <property type="evidence" value="ECO:0007669"/>
    <property type="project" value="TreeGrafter"/>
</dbReference>
<evidence type="ECO:0000256" key="3">
    <source>
        <dbReference type="SAM" id="Coils"/>
    </source>
</evidence>
<evidence type="ECO:0000313" key="11">
    <source>
        <dbReference type="Proteomes" id="UP000306552"/>
    </source>
</evidence>
<feature type="domain" description="CusB-like beta-barrel" evidence="8">
    <location>
        <begin position="243"/>
        <end position="315"/>
    </location>
</feature>
<dbReference type="OrthoDB" id="9806939at2"/>
<sequence length="562" mass="62440">MKNNIKTYIIVGSTMILGIFIGASLFSSESQNEANDQVQLQESADTSAYTCSMHPQIRQEESGDCPICGMELIPASSMKDHIDPDAIKMSKTARQLAGLETMVVGSQTQDPGLEFSGRLAINQNLTQTLTANFNLRIETLYVNDEGEKVNKGQVIAELYAPDIQVIKEEWNLAKRQQNEQLLNSIKQKIKNYELSVSDVESLNQGKLKLRAPRSGYITELMVQQGDNLKAGQNFMRIADLSSLWAMVDVYENDLGKINIGDKLSIQTSNQQNIQGKITFISPILDDNSRSAQARVVIDNTDQQLKPGVFIKAKLSVEKENATSSKSLMIPKSAVLWTGKRSVVYQQLENENGVYFKMKEVETGPSSAAFVEVLSGLNADDKIVTHGASSIDSEAQLANKPSMMNPDDISLNTRLDDHNESKTKEIAAENEVKEMANDPETVKDLISVYNKLKNALVLDDFETSKRHYKKVIALLAKLSIKKFKDIEELSSIKELRKEFIVVSGEVIRIVKTTNSLDKTIFIQRCPMADSGEGARWLSFSDQIRNPYYGASMLKCGSVVDSIP</sequence>
<dbReference type="GO" id="GO:0016020">
    <property type="term" value="C:membrane"/>
    <property type="evidence" value="ECO:0007669"/>
    <property type="project" value="InterPro"/>
</dbReference>
<feature type="domain" description="Heavy metal binding" evidence="6">
    <location>
        <begin position="49"/>
        <end position="75"/>
    </location>
</feature>
<proteinExistence type="inferred from homology"/>
<dbReference type="Pfam" id="PF11827">
    <property type="entry name" value="DUF3347"/>
    <property type="match status" value="1"/>
</dbReference>
<dbReference type="GO" id="GO:0030288">
    <property type="term" value="C:outer membrane-bounded periplasmic space"/>
    <property type="evidence" value="ECO:0007669"/>
    <property type="project" value="TreeGrafter"/>
</dbReference>
<dbReference type="InterPro" id="IPR058649">
    <property type="entry name" value="CzcB_C"/>
</dbReference>
<keyword evidence="4" id="KW-1133">Transmembrane helix</keyword>
<feature type="domain" description="CusB-like barrel-sandwich hybrid" evidence="7">
    <location>
        <begin position="130"/>
        <end position="238"/>
    </location>
</feature>
<dbReference type="NCBIfam" id="TIGR01730">
    <property type="entry name" value="RND_mfp"/>
    <property type="match status" value="1"/>
</dbReference>
<dbReference type="Pfam" id="PF25919">
    <property type="entry name" value="BSH_CusB"/>
    <property type="match status" value="1"/>
</dbReference>
<feature type="transmembrane region" description="Helical" evidence="4">
    <location>
        <begin position="7"/>
        <end position="26"/>
    </location>
</feature>
<feature type="coiled-coil region" evidence="3">
    <location>
        <begin position="175"/>
        <end position="202"/>
    </location>
</feature>
<evidence type="ECO:0000259" key="6">
    <source>
        <dbReference type="Pfam" id="PF19335"/>
    </source>
</evidence>
<dbReference type="Pfam" id="PF25954">
    <property type="entry name" value="Beta-barrel_RND_2"/>
    <property type="match status" value="1"/>
</dbReference>
<dbReference type="InterPro" id="IPR058790">
    <property type="entry name" value="BSH_CusB"/>
</dbReference>
<comment type="similarity">
    <text evidence="1">Belongs to the membrane fusion protein (MFP) (TC 8.A.1) family.</text>
</comment>